<dbReference type="Gene3D" id="1.10.10.10">
    <property type="entry name" value="Winged helix-like DNA-binding domain superfamily/Winged helix DNA-binding domain"/>
    <property type="match status" value="1"/>
</dbReference>
<dbReference type="InterPro" id="IPR013324">
    <property type="entry name" value="RNA_pol_sigma_r3/r4-like"/>
</dbReference>
<gene>
    <name evidence="9" type="ORF">STRNI_001924</name>
</gene>
<feature type="region of interest" description="Disordered" evidence="6">
    <location>
        <begin position="328"/>
        <end position="383"/>
    </location>
</feature>
<feature type="domain" description="RNA polymerase sigma-70 region 2" evidence="7">
    <location>
        <begin position="34"/>
        <end position="103"/>
    </location>
</feature>
<feature type="compositionally biased region" description="Low complexity" evidence="6">
    <location>
        <begin position="459"/>
        <end position="475"/>
    </location>
</feature>
<dbReference type="PANTHER" id="PTHR43133">
    <property type="entry name" value="RNA POLYMERASE ECF-TYPE SIGMA FACTO"/>
    <property type="match status" value="1"/>
</dbReference>
<keyword evidence="10" id="KW-1185">Reference proteome</keyword>
<evidence type="ECO:0000259" key="8">
    <source>
        <dbReference type="Pfam" id="PF13490"/>
    </source>
</evidence>
<feature type="region of interest" description="Disordered" evidence="6">
    <location>
        <begin position="521"/>
        <end position="569"/>
    </location>
</feature>
<dbReference type="GeneID" id="301331114"/>
<evidence type="ECO:0000256" key="5">
    <source>
        <dbReference type="ARBA" id="ARBA00023163"/>
    </source>
</evidence>
<comment type="similarity">
    <text evidence="1">Belongs to the sigma-70 factor family. ECF subfamily.</text>
</comment>
<dbReference type="InterPro" id="IPR039425">
    <property type="entry name" value="RNA_pol_sigma-70-like"/>
</dbReference>
<dbReference type="InterPro" id="IPR036388">
    <property type="entry name" value="WH-like_DNA-bd_sf"/>
</dbReference>
<dbReference type="InterPro" id="IPR041916">
    <property type="entry name" value="Anti_sigma_zinc_sf"/>
</dbReference>
<dbReference type="SUPFAM" id="SSF88946">
    <property type="entry name" value="Sigma2 domain of RNA polymerase sigma factors"/>
    <property type="match status" value="1"/>
</dbReference>
<evidence type="ECO:0000259" key="7">
    <source>
        <dbReference type="Pfam" id="PF04542"/>
    </source>
</evidence>
<evidence type="ECO:0000256" key="1">
    <source>
        <dbReference type="ARBA" id="ARBA00010641"/>
    </source>
</evidence>
<proteinExistence type="inferred from homology"/>
<dbReference type="InterPro" id="IPR027383">
    <property type="entry name" value="Znf_put"/>
</dbReference>
<evidence type="ECO:0000256" key="3">
    <source>
        <dbReference type="ARBA" id="ARBA00023082"/>
    </source>
</evidence>
<organism evidence="9 10">
    <name type="scientific">Streptomyces nigrescens</name>
    <dbReference type="NCBI Taxonomy" id="1920"/>
    <lineage>
        <taxon>Bacteria</taxon>
        <taxon>Bacillati</taxon>
        <taxon>Actinomycetota</taxon>
        <taxon>Actinomycetes</taxon>
        <taxon>Kitasatosporales</taxon>
        <taxon>Streptomycetaceae</taxon>
        <taxon>Streptomyces</taxon>
    </lineage>
</organism>
<accession>A0ABY7IXN0</accession>
<feature type="compositionally biased region" description="Pro residues" evidence="6">
    <location>
        <begin position="540"/>
        <end position="552"/>
    </location>
</feature>
<dbReference type="NCBIfam" id="TIGR02937">
    <property type="entry name" value="sigma70-ECF"/>
    <property type="match status" value="1"/>
</dbReference>
<evidence type="ECO:0000313" key="9">
    <source>
        <dbReference type="EMBL" id="WAU03749.1"/>
    </source>
</evidence>
<dbReference type="Pfam" id="PF13490">
    <property type="entry name" value="zf-HC2"/>
    <property type="match status" value="1"/>
</dbReference>
<keyword evidence="5" id="KW-0804">Transcription</keyword>
<evidence type="ECO:0000256" key="6">
    <source>
        <dbReference type="SAM" id="MobiDB-lite"/>
    </source>
</evidence>
<dbReference type="InterPro" id="IPR013325">
    <property type="entry name" value="RNA_pol_sigma_r2"/>
</dbReference>
<feature type="domain" description="Putative zinc-finger" evidence="8">
    <location>
        <begin position="198"/>
        <end position="231"/>
    </location>
</feature>
<feature type="compositionally biased region" description="Low complexity" evidence="6">
    <location>
        <begin position="415"/>
        <end position="431"/>
    </location>
</feature>
<name>A0ABY7IXN0_STRNI</name>
<keyword evidence="4" id="KW-0238">DNA-binding</keyword>
<dbReference type="Pfam" id="PF04542">
    <property type="entry name" value="Sigma70_r2"/>
    <property type="match status" value="1"/>
</dbReference>
<keyword evidence="3" id="KW-0731">Sigma factor</keyword>
<reference evidence="9 10" key="1">
    <citation type="submission" date="2022-12" db="EMBL/GenBank/DDBJ databases">
        <authorList>
            <person name="Ruckert C."/>
            <person name="Busche T."/>
            <person name="Kalinowski J."/>
            <person name="Wittmann C."/>
        </authorList>
    </citation>
    <scope>NUCLEOTIDE SEQUENCE [LARGE SCALE GENOMIC DNA]</scope>
    <source>
        <strain evidence="9 10">DSM 40276</strain>
    </source>
</reference>
<dbReference type="Gene3D" id="1.10.10.1320">
    <property type="entry name" value="Anti-sigma factor, zinc-finger domain"/>
    <property type="match status" value="1"/>
</dbReference>
<dbReference type="Gene3D" id="1.10.1740.10">
    <property type="match status" value="1"/>
</dbReference>
<dbReference type="InterPro" id="IPR007627">
    <property type="entry name" value="RNA_pol_sigma70_r2"/>
</dbReference>
<protein>
    <submittedName>
        <fullName evidence="9">Sigma-70 family RNA polymerase sigma factor</fullName>
    </submittedName>
</protein>
<dbReference type="PANTHER" id="PTHR43133:SF8">
    <property type="entry name" value="RNA POLYMERASE SIGMA FACTOR HI_1459-RELATED"/>
    <property type="match status" value="1"/>
</dbReference>
<feature type="compositionally biased region" description="Polar residues" evidence="6">
    <location>
        <begin position="432"/>
        <end position="441"/>
    </location>
</feature>
<dbReference type="RefSeq" id="WP_277410958.1">
    <property type="nucleotide sequence ID" value="NZ_CP114203.1"/>
</dbReference>
<evidence type="ECO:0000256" key="2">
    <source>
        <dbReference type="ARBA" id="ARBA00023015"/>
    </source>
</evidence>
<evidence type="ECO:0000256" key="4">
    <source>
        <dbReference type="ARBA" id="ARBA00023125"/>
    </source>
</evidence>
<keyword evidence="2" id="KW-0805">Transcription regulation</keyword>
<dbReference type="SUPFAM" id="SSF88659">
    <property type="entry name" value="Sigma3 and sigma4 domains of RNA polymerase sigma factors"/>
    <property type="match status" value="1"/>
</dbReference>
<evidence type="ECO:0000313" key="10">
    <source>
        <dbReference type="Proteomes" id="UP001210169"/>
    </source>
</evidence>
<feature type="region of interest" description="Disordered" evidence="6">
    <location>
        <begin position="400"/>
        <end position="487"/>
    </location>
</feature>
<dbReference type="Proteomes" id="UP001210169">
    <property type="component" value="Chromosome"/>
</dbReference>
<feature type="compositionally biased region" description="Low complexity" evidence="6">
    <location>
        <begin position="334"/>
        <end position="372"/>
    </location>
</feature>
<dbReference type="InterPro" id="IPR014284">
    <property type="entry name" value="RNA_pol_sigma-70_dom"/>
</dbReference>
<sequence>MSDRPATPHPSTEASDAKLIASVRAGDSAAYEVLYSRHRKAAAACARRFASREADVDDLVAEAFANVLAVLRKGAGPTEFYRAYLLRTIQHCAFRSTREQQRTVLTDVWHSNQLAEPMRDAVTEAFDSRAVGEAFKSLPERWQAVLWHTEVEGETPTVIGRLLGLRPNSVSALAYRAREGLRIAYIQAHITTMPDEACRKHAAKLGAYTRDKLSPTETALVQEHLDNCEHCKSLYLELADVSSSIRTAVVPLFLGPAAATYLLRTPGHVAQAHHTRILHEAKWTSGKALIGTATAGVVLGAGALALTLSGTHHTAGHNTYAGTVEQLWAPGKEPSPSTSPSDPSASPTLPRQRPVADAPTAAAAESPGAIPAPREPTSPSAWPARHDIRLPARVTWAAAAPTADATANRTVGPTAEPAPSDAPESASPEPSTLMSTETANPRATPPPSKPAAPRETRAPSESASPTASTAPRPARSGGGQTHPLPSTTVPPTLICWGFELDGLSLTIGTRCSTTTPTRLIGRPLLEARPQVTTDRDNPLPVRPLPTRTPSPHEPSAVPAPTSPPGTTKR</sequence>
<dbReference type="EMBL" id="CP114203">
    <property type="protein sequence ID" value="WAU03749.1"/>
    <property type="molecule type" value="Genomic_DNA"/>
</dbReference>